<dbReference type="Pfam" id="PF12146">
    <property type="entry name" value="Hydrolase_4"/>
    <property type="match status" value="1"/>
</dbReference>
<evidence type="ECO:0000313" key="3">
    <source>
        <dbReference type="EMBL" id="CAI2370916.1"/>
    </source>
</evidence>
<dbReference type="SUPFAM" id="SSF53474">
    <property type="entry name" value="alpha/beta-Hydrolases"/>
    <property type="match status" value="1"/>
</dbReference>
<dbReference type="Gene3D" id="3.40.50.1820">
    <property type="entry name" value="alpha/beta hydrolase"/>
    <property type="match status" value="1"/>
</dbReference>
<dbReference type="EMBL" id="CAMPGE010012133">
    <property type="protein sequence ID" value="CAI2370916.1"/>
    <property type="molecule type" value="Genomic_DNA"/>
</dbReference>
<feature type="region of interest" description="Disordered" evidence="1">
    <location>
        <begin position="346"/>
        <end position="387"/>
    </location>
</feature>
<feature type="domain" description="Serine aminopeptidase S33" evidence="2">
    <location>
        <begin position="73"/>
        <end position="191"/>
    </location>
</feature>
<evidence type="ECO:0000256" key="1">
    <source>
        <dbReference type="SAM" id="MobiDB-lite"/>
    </source>
</evidence>
<evidence type="ECO:0000313" key="4">
    <source>
        <dbReference type="Proteomes" id="UP001295684"/>
    </source>
</evidence>
<dbReference type="Proteomes" id="UP001295684">
    <property type="component" value="Unassembled WGS sequence"/>
</dbReference>
<dbReference type="InterPro" id="IPR003903">
    <property type="entry name" value="UIM_dom"/>
</dbReference>
<dbReference type="InterPro" id="IPR022742">
    <property type="entry name" value="Hydrolase_4"/>
</dbReference>
<organism evidence="3 4">
    <name type="scientific">Euplotes crassus</name>
    <dbReference type="NCBI Taxonomy" id="5936"/>
    <lineage>
        <taxon>Eukaryota</taxon>
        <taxon>Sar</taxon>
        <taxon>Alveolata</taxon>
        <taxon>Ciliophora</taxon>
        <taxon>Intramacronucleata</taxon>
        <taxon>Spirotrichea</taxon>
        <taxon>Hypotrichia</taxon>
        <taxon>Euplotida</taxon>
        <taxon>Euplotidae</taxon>
        <taxon>Moneuplotes</taxon>
    </lineage>
</organism>
<dbReference type="PANTHER" id="PTHR43358:SF4">
    <property type="entry name" value="ALPHA_BETA HYDROLASE FOLD-1 DOMAIN-CONTAINING PROTEIN"/>
    <property type="match status" value="1"/>
</dbReference>
<name>A0AAD1XGC1_EUPCR</name>
<dbReference type="InterPro" id="IPR029058">
    <property type="entry name" value="AB_hydrolase_fold"/>
</dbReference>
<evidence type="ECO:0000259" key="2">
    <source>
        <dbReference type="Pfam" id="PF12146"/>
    </source>
</evidence>
<dbReference type="InterPro" id="IPR052920">
    <property type="entry name" value="DNA-binding_regulatory"/>
</dbReference>
<keyword evidence="4" id="KW-1185">Reference proteome</keyword>
<reference evidence="3" key="1">
    <citation type="submission" date="2023-07" db="EMBL/GenBank/DDBJ databases">
        <authorList>
            <consortium name="AG Swart"/>
            <person name="Singh M."/>
            <person name="Singh A."/>
            <person name="Seah K."/>
            <person name="Emmerich C."/>
        </authorList>
    </citation>
    <scope>NUCLEOTIDE SEQUENCE</scope>
    <source>
        <strain evidence="3">DP1</strain>
    </source>
</reference>
<dbReference type="PANTHER" id="PTHR43358">
    <property type="entry name" value="ALPHA/BETA-HYDROLASE"/>
    <property type="match status" value="1"/>
</dbReference>
<dbReference type="PROSITE" id="PS50330">
    <property type="entry name" value="UIM"/>
    <property type="match status" value="1"/>
</dbReference>
<comment type="caution">
    <text evidence="3">The sequence shown here is derived from an EMBL/GenBank/DDBJ whole genome shotgun (WGS) entry which is preliminary data.</text>
</comment>
<proteinExistence type="predicted"/>
<protein>
    <recommendedName>
        <fullName evidence="2">Serine aminopeptidase S33 domain-containing protein</fullName>
    </recommendedName>
</protein>
<dbReference type="AlphaFoldDB" id="A0AAD1XGC1"/>
<accession>A0AAD1XGC1</accession>
<sequence length="387" mass="43303">MEIKGYSDLWKAIIRPPRNDDYDDAELGPPEFQIKGRRFKRTDVDLVNDRELTIKCTHYEPIDSQRPCKELPCVLYLHGNASSRTEAMPAVKLLLPEDITVFTLDFAGSGKSDGEYISLGWYERDDVATAVEYLRDLGTVATIGLWGRSMGAVTALLHSDRDPSIAGIVCDSAFSDLKKLSSQLAKKYTKMPGFVVSMGTKFIAKSVKDRAKFQLAKVKPIDHIDKAFVPILFGHAKEDDFILPSHSEELHEKYAGDKNYISFEGDHNSTRPAFFDDSVVIFFINSLQVHNIVPQDKKHFDAPPSSVPDFDVSDGFAFDDDMDQYYNGGFGQDISEEDMIKMAMEESLKSAGMESHPDPSAPEEAKQPEQTEDEFLADVFGLNDGDK</sequence>
<gene>
    <name evidence="3" type="ORF">ECRASSUSDP1_LOCUS12235</name>
</gene>